<keyword evidence="4" id="KW-1185">Reference proteome</keyword>
<dbReference type="RefSeq" id="WP_036875242.1">
    <property type="nucleotide sequence ID" value="NZ_JRFA01000031.1"/>
</dbReference>
<organism evidence="3 4">
    <name type="scientific">Porphyromonas macacae</name>
    <dbReference type="NCBI Taxonomy" id="28115"/>
    <lineage>
        <taxon>Bacteria</taxon>
        <taxon>Pseudomonadati</taxon>
        <taxon>Bacteroidota</taxon>
        <taxon>Bacteroidia</taxon>
        <taxon>Bacteroidales</taxon>
        <taxon>Porphyromonadaceae</taxon>
        <taxon>Porphyromonas</taxon>
    </lineage>
</organism>
<proteinExistence type="predicted"/>
<feature type="domain" description="Glycosyl transferase family 1" evidence="2">
    <location>
        <begin position="169"/>
        <end position="313"/>
    </location>
</feature>
<dbReference type="InterPro" id="IPR001296">
    <property type="entry name" value="Glyco_trans_1"/>
</dbReference>
<dbReference type="OrthoDB" id="9790710at2"/>
<comment type="caution">
    <text evidence="3">The sequence shown here is derived from an EMBL/GenBank/DDBJ whole genome shotgun (WGS) entry which is preliminary data.</text>
</comment>
<evidence type="ECO:0000256" key="1">
    <source>
        <dbReference type="ARBA" id="ARBA00022679"/>
    </source>
</evidence>
<evidence type="ECO:0000259" key="2">
    <source>
        <dbReference type="Pfam" id="PF00534"/>
    </source>
</evidence>
<dbReference type="STRING" id="28115.HQ47_10275"/>
<gene>
    <name evidence="3" type="ORF">HQ47_10275</name>
</gene>
<accession>A0A0A2E7A1</accession>
<dbReference type="GO" id="GO:0009103">
    <property type="term" value="P:lipopolysaccharide biosynthetic process"/>
    <property type="evidence" value="ECO:0007669"/>
    <property type="project" value="TreeGrafter"/>
</dbReference>
<dbReference type="Gene3D" id="3.40.50.2000">
    <property type="entry name" value="Glycogen Phosphorylase B"/>
    <property type="match status" value="2"/>
</dbReference>
<evidence type="ECO:0000313" key="4">
    <source>
        <dbReference type="Proteomes" id="UP000030103"/>
    </source>
</evidence>
<dbReference type="EMBL" id="JRFA01000031">
    <property type="protein sequence ID" value="KGN72319.1"/>
    <property type="molecule type" value="Genomic_DNA"/>
</dbReference>
<dbReference type="AlphaFoldDB" id="A0A0A2E7A1"/>
<dbReference type="Pfam" id="PF00534">
    <property type="entry name" value="Glycos_transf_1"/>
    <property type="match status" value="1"/>
</dbReference>
<reference evidence="3 4" key="1">
    <citation type="submission" date="2014-09" db="EMBL/GenBank/DDBJ databases">
        <title>Draft Genome Sequence of Porphyromonas macacae COT-192_OH2859.</title>
        <authorList>
            <person name="Wallis C."/>
            <person name="Deusch O."/>
            <person name="O'Flynn C."/>
            <person name="Davis I."/>
            <person name="Horsfall A."/>
            <person name="Kirkwood N."/>
            <person name="Harris S."/>
            <person name="Eisen J.A."/>
            <person name="Coil D.A."/>
            <person name="Darling A.E."/>
            <person name="Jospin G."/>
            <person name="Alexiev A."/>
        </authorList>
    </citation>
    <scope>NUCLEOTIDE SEQUENCE [LARGE SCALE GENOMIC DNA]</scope>
    <source>
        <strain evidence="4">COT-192 OH2859</strain>
    </source>
</reference>
<name>A0A0A2E7A1_9PORP</name>
<dbReference type="Proteomes" id="UP000030103">
    <property type="component" value="Unassembled WGS sequence"/>
</dbReference>
<sequence length="342" mass="38825">MKILIDSHNTIHQNISGGLRTRINNHVSALESLGVECKRYNKWTDNIKDFDILHIFKLSLDTMSEINYAKQIGIPIVLSSVYPISGAIKIKASHVLSKYFKIRTGYDFSKKMLEKASIVTTETAKEKKFLCNNYGIPFEKVEAIPNGVSIDIKEKDRNVIYEMIPELQGTDYILQVGRFDRNKNQLSVIKALKDDEIPVLFVGGPDPSEMKYYQECIKNASSNMYFTGWLKTDSPALQSAYANAKAFILPSFAESFGISIFEAGIAGANLIVSNVVPIKEWGIESFCYQVNPKSINEIREKCILALNTPQRKDQVEILANKFNWKNIAQRYIEIYARVINEK</sequence>
<dbReference type="CDD" id="cd03801">
    <property type="entry name" value="GT4_PimA-like"/>
    <property type="match status" value="1"/>
</dbReference>
<dbReference type="PANTHER" id="PTHR46401">
    <property type="entry name" value="GLYCOSYLTRANSFERASE WBBK-RELATED"/>
    <property type="match status" value="1"/>
</dbReference>
<evidence type="ECO:0000313" key="3">
    <source>
        <dbReference type="EMBL" id="KGN72319.1"/>
    </source>
</evidence>
<keyword evidence="1" id="KW-0808">Transferase</keyword>
<protein>
    <recommendedName>
        <fullName evidence="2">Glycosyl transferase family 1 domain-containing protein</fullName>
    </recommendedName>
</protein>
<dbReference type="SUPFAM" id="SSF53756">
    <property type="entry name" value="UDP-Glycosyltransferase/glycogen phosphorylase"/>
    <property type="match status" value="1"/>
</dbReference>
<dbReference type="GO" id="GO:0016757">
    <property type="term" value="F:glycosyltransferase activity"/>
    <property type="evidence" value="ECO:0007669"/>
    <property type="project" value="InterPro"/>
</dbReference>
<dbReference type="PANTHER" id="PTHR46401:SF2">
    <property type="entry name" value="GLYCOSYLTRANSFERASE WBBK-RELATED"/>
    <property type="match status" value="1"/>
</dbReference>